<sequence length="841" mass="84752">MSARHALRRRALRPVSVAAATWVSAGLTTAIPDALLPAAGLGILSCIATAVLVWRRHPVVAVAAVALACAAATAGTVASLAPMRSQIAALEAGGGRYLELDATVTGRIDGSADGGAWFDASASTVRAGEATVVGAIPARVLVDPGGRAALARASMGSTVSLSGRAIPAEAGERAALVIRAGDVISATEPTGVWAWFEGLRDGLVASTRGLPQPGAGLVPGLAVGDTSSLDPATEAAMNAASLSHLTAVSGANCAIVVGAAFALLALCGAPRGVRVGGAFVVLAAFVALVTPEPSVVRAAAMASVAMIAVALGRPAIGIAVLSLAVTVLLIIDPWLARSLGFALSAAATGALLVLARPLAEGLGRWMPRALALAIAVPTSAQIVCGPLIVLIDPHVPLLGVAANLVADPAAAPATIAGALACIAPFPWLRDGLTALAWVPAAWIAAVAHTSSSVEAQNLPWPDGPVGAILLALVGGALHLAIVRPRDLPRITGLASAAMAVVLGLVLGSTAVRTVAGPLTVPSAWQVAMCDVGQGDATLWRSGGATALVDTGPEPAALSRCLTQFGIDRIDLLVLTHFDLDHVGGSPAVIGRATLVVHGPVDGNADQRLLDRFAAAGARLQQATTGTTGALGATRWQALGPSPRVEPGNDASVAIDVAGVDFPRTVLLGDLGEESQAALRRRVDVQRVQIVKVSHHGSADQDADLYGELHPAVGLIGVGADNHYGHPTASLLSMLRALGTAIGRTDEDGALAVWLDADSRLTLWREHAGEPGVPENPSPAPRETGRAVAGSGRNVPRAVAPSDPLRPRRAAERRAAPPPGGVPEDRGERRTLAGNGARGGSE</sequence>
<evidence type="ECO:0000256" key="6">
    <source>
        <dbReference type="SAM" id="MobiDB-lite"/>
    </source>
</evidence>
<evidence type="ECO:0000256" key="3">
    <source>
        <dbReference type="ARBA" id="ARBA00022692"/>
    </source>
</evidence>
<feature type="transmembrane region" description="Helical" evidence="7">
    <location>
        <begin position="60"/>
        <end position="81"/>
    </location>
</feature>
<dbReference type="PANTHER" id="PTHR30619">
    <property type="entry name" value="DNA INTERNALIZATION/COMPETENCE PROTEIN COMEC/REC2"/>
    <property type="match status" value="1"/>
</dbReference>
<dbReference type="SUPFAM" id="SSF56281">
    <property type="entry name" value="Metallo-hydrolase/oxidoreductase"/>
    <property type="match status" value="1"/>
</dbReference>
<dbReference type="AlphaFoldDB" id="A0A7W5CIN4"/>
<evidence type="ECO:0000256" key="4">
    <source>
        <dbReference type="ARBA" id="ARBA00022989"/>
    </source>
</evidence>
<dbReference type="EMBL" id="JACHXY010000002">
    <property type="protein sequence ID" value="MBB3158377.1"/>
    <property type="molecule type" value="Genomic_DNA"/>
</dbReference>
<feature type="domain" description="Metallo-beta-lactamase" evidence="8">
    <location>
        <begin position="530"/>
        <end position="597"/>
    </location>
</feature>
<feature type="transmembrane region" description="Helical" evidence="7">
    <location>
        <begin position="409"/>
        <end position="427"/>
    </location>
</feature>
<feature type="transmembrane region" description="Helical" evidence="7">
    <location>
        <begin position="302"/>
        <end position="331"/>
    </location>
</feature>
<dbReference type="InterPro" id="IPR004477">
    <property type="entry name" value="ComEC_N"/>
</dbReference>
<reference evidence="10 11" key="1">
    <citation type="submission" date="2020-08" db="EMBL/GenBank/DDBJ databases">
        <title>Genomic Encyclopedia of Type Strains, Phase III (KMG-III): the genomes of soil and plant-associated and newly described type strains.</title>
        <authorList>
            <person name="Whitman W."/>
        </authorList>
    </citation>
    <scope>NUCLEOTIDE SEQUENCE [LARGE SCALE GENOMIC DNA]</scope>
    <source>
        <strain evidence="10 11">CECT 8356</strain>
    </source>
</reference>
<feature type="transmembrane region" description="Helical" evidence="7">
    <location>
        <begin position="337"/>
        <end position="358"/>
    </location>
</feature>
<evidence type="ECO:0000259" key="9">
    <source>
        <dbReference type="Pfam" id="PF03772"/>
    </source>
</evidence>
<comment type="subcellular location">
    <subcellularLocation>
        <location evidence="1">Cell membrane</location>
        <topology evidence="1">Multi-pass membrane protein</topology>
    </subcellularLocation>
</comment>
<dbReference type="GO" id="GO:0005886">
    <property type="term" value="C:plasma membrane"/>
    <property type="evidence" value="ECO:0007669"/>
    <property type="project" value="UniProtKB-SubCell"/>
</dbReference>
<dbReference type="Pfam" id="PF03772">
    <property type="entry name" value="Competence"/>
    <property type="match status" value="1"/>
</dbReference>
<dbReference type="PANTHER" id="PTHR30619:SF1">
    <property type="entry name" value="RECOMBINATION PROTEIN 2"/>
    <property type="match status" value="1"/>
</dbReference>
<comment type="caution">
    <text evidence="10">The sequence shown here is derived from an EMBL/GenBank/DDBJ whole genome shotgun (WGS) entry which is preliminary data.</text>
</comment>
<keyword evidence="3 7" id="KW-0812">Transmembrane</keyword>
<gene>
    <name evidence="10" type="ORF">FHS07_002073</name>
</gene>
<dbReference type="RefSeq" id="WP_183419816.1">
    <property type="nucleotide sequence ID" value="NZ_JACHXY010000002.1"/>
</dbReference>
<evidence type="ECO:0000256" key="1">
    <source>
        <dbReference type="ARBA" id="ARBA00004651"/>
    </source>
</evidence>
<evidence type="ECO:0000256" key="2">
    <source>
        <dbReference type="ARBA" id="ARBA00022475"/>
    </source>
</evidence>
<evidence type="ECO:0000256" key="5">
    <source>
        <dbReference type="ARBA" id="ARBA00023136"/>
    </source>
</evidence>
<feature type="transmembrane region" description="Helical" evidence="7">
    <location>
        <begin position="370"/>
        <end position="389"/>
    </location>
</feature>
<accession>A0A7W5CIN4</accession>
<dbReference type="Gene3D" id="3.60.15.10">
    <property type="entry name" value="Ribonuclease Z/Hydroxyacylglutathione hydrolase-like"/>
    <property type="match status" value="1"/>
</dbReference>
<dbReference type="InterPro" id="IPR036866">
    <property type="entry name" value="RibonucZ/Hydroxyglut_hydro"/>
</dbReference>
<protein>
    <submittedName>
        <fullName evidence="10">Competence protein ComEC</fullName>
    </submittedName>
</protein>
<name>A0A7W5CIN4_9MICO</name>
<evidence type="ECO:0000256" key="7">
    <source>
        <dbReference type="SAM" id="Phobius"/>
    </source>
</evidence>
<proteinExistence type="predicted"/>
<keyword evidence="2" id="KW-1003">Cell membrane</keyword>
<dbReference type="Pfam" id="PF00753">
    <property type="entry name" value="Lactamase_B"/>
    <property type="match status" value="1"/>
</dbReference>
<feature type="compositionally biased region" description="Basic and acidic residues" evidence="6">
    <location>
        <begin position="804"/>
        <end position="814"/>
    </location>
</feature>
<feature type="transmembrane region" description="Helical" evidence="7">
    <location>
        <begin position="272"/>
        <end position="290"/>
    </location>
</feature>
<feature type="transmembrane region" description="Helical" evidence="7">
    <location>
        <begin position="493"/>
        <end position="511"/>
    </location>
</feature>
<feature type="domain" description="ComEC/Rec2-related protein" evidence="9">
    <location>
        <begin position="221"/>
        <end position="479"/>
    </location>
</feature>
<feature type="region of interest" description="Disordered" evidence="6">
    <location>
        <begin position="767"/>
        <end position="841"/>
    </location>
</feature>
<organism evidence="10 11">
    <name type="scientific">Microbacterium proteolyticum</name>
    <dbReference type="NCBI Taxonomy" id="1572644"/>
    <lineage>
        <taxon>Bacteria</taxon>
        <taxon>Bacillati</taxon>
        <taxon>Actinomycetota</taxon>
        <taxon>Actinomycetes</taxon>
        <taxon>Micrococcales</taxon>
        <taxon>Microbacteriaceae</taxon>
        <taxon>Microbacterium</taxon>
    </lineage>
</organism>
<dbReference type="NCBIfam" id="TIGR00360">
    <property type="entry name" value="ComEC_N-term"/>
    <property type="match status" value="1"/>
</dbReference>
<feature type="transmembrane region" description="Helical" evidence="7">
    <location>
        <begin position="463"/>
        <end position="481"/>
    </location>
</feature>
<dbReference type="Proteomes" id="UP000543579">
    <property type="component" value="Unassembled WGS sequence"/>
</dbReference>
<keyword evidence="4 7" id="KW-1133">Transmembrane helix</keyword>
<feature type="transmembrane region" description="Helical" evidence="7">
    <location>
        <begin position="34"/>
        <end position="54"/>
    </location>
</feature>
<evidence type="ECO:0000259" key="8">
    <source>
        <dbReference type="Pfam" id="PF00753"/>
    </source>
</evidence>
<evidence type="ECO:0000313" key="10">
    <source>
        <dbReference type="EMBL" id="MBB3158377.1"/>
    </source>
</evidence>
<dbReference type="InterPro" id="IPR052159">
    <property type="entry name" value="Competence_DNA_uptake"/>
</dbReference>
<feature type="transmembrane region" description="Helical" evidence="7">
    <location>
        <begin position="245"/>
        <end position="266"/>
    </location>
</feature>
<feature type="transmembrane region" description="Helical" evidence="7">
    <location>
        <begin position="434"/>
        <end position="451"/>
    </location>
</feature>
<dbReference type="InterPro" id="IPR001279">
    <property type="entry name" value="Metallo-B-lactamas"/>
</dbReference>
<evidence type="ECO:0000313" key="11">
    <source>
        <dbReference type="Proteomes" id="UP000543579"/>
    </source>
</evidence>
<keyword evidence="5 7" id="KW-0472">Membrane</keyword>